<feature type="domain" description="Alcohol dehydrogenase iron-type/glycerol dehydrogenase GldA" evidence="2">
    <location>
        <begin position="40"/>
        <end position="206"/>
    </location>
</feature>
<reference evidence="4 5" key="1">
    <citation type="submission" date="2017-03" db="EMBL/GenBank/DDBJ databases">
        <title>Genomes of endolithic fungi from Antarctica.</title>
        <authorList>
            <person name="Coleine C."/>
            <person name="Masonjones S."/>
            <person name="Stajich J.E."/>
        </authorList>
    </citation>
    <scope>NUCLEOTIDE SEQUENCE [LARGE SCALE GENOMIC DNA]</scope>
    <source>
        <strain evidence="4 5">CCFEE 5184</strain>
    </source>
</reference>
<dbReference type="CDD" id="cd08192">
    <property type="entry name" value="MAR-like"/>
    <property type="match status" value="1"/>
</dbReference>
<dbReference type="EMBL" id="NAJQ01000133">
    <property type="protein sequence ID" value="TKA77599.1"/>
    <property type="molecule type" value="Genomic_DNA"/>
</dbReference>
<keyword evidence="5" id="KW-1185">Reference proteome</keyword>
<feature type="domain" description="Fe-containing alcohol dehydrogenase-like C-terminal" evidence="3">
    <location>
        <begin position="219"/>
        <end position="417"/>
    </location>
</feature>
<keyword evidence="1" id="KW-0560">Oxidoreductase</keyword>
<protein>
    <submittedName>
        <fullName evidence="4">Uncharacterized protein</fullName>
    </submittedName>
</protein>
<dbReference type="InterPro" id="IPR056798">
    <property type="entry name" value="ADH_Fe_C"/>
</dbReference>
<dbReference type="SUPFAM" id="SSF56796">
    <property type="entry name" value="Dehydroquinate synthase-like"/>
    <property type="match status" value="1"/>
</dbReference>
<dbReference type="Pfam" id="PF00465">
    <property type="entry name" value="Fe-ADH"/>
    <property type="match status" value="1"/>
</dbReference>
<dbReference type="PANTHER" id="PTHR11496">
    <property type="entry name" value="ALCOHOL DEHYDROGENASE"/>
    <property type="match status" value="1"/>
</dbReference>
<dbReference type="GO" id="GO:0046872">
    <property type="term" value="F:metal ion binding"/>
    <property type="evidence" value="ECO:0007669"/>
    <property type="project" value="InterPro"/>
</dbReference>
<evidence type="ECO:0000313" key="5">
    <source>
        <dbReference type="Proteomes" id="UP000309340"/>
    </source>
</evidence>
<dbReference type="Pfam" id="PF25137">
    <property type="entry name" value="ADH_Fe_C"/>
    <property type="match status" value="1"/>
</dbReference>
<dbReference type="GO" id="GO:0005739">
    <property type="term" value="C:mitochondrion"/>
    <property type="evidence" value="ECO:0007669"/>
    <property type="project" value="TreeGrafter"/>
</dbReference>
<dbReference type="InterPro" id="IPR001670">
    <property type="entry name" value="ADH_Fe/GldA"/>
</dbReference>
<dbReference type="InterPro" id="IPR039697">
    <property type="entry name" value="Alcohol_dehydrogenase_Fe"/>
</dbReference>
<dbReference type="Gene3D" id="3.40.50.1970">
    <property type="match status" value="1"/>
</dbReference>
<dbReference type="OrthoDB" id="339764at2759"/>
<proteinExistence type="predicted"/>
<dbReference type="GO" id="GO:0004022">
    <property type="term" value="F:alcohol dehydrogenase (NAD+) activity"/>
    <property type="evidence" value="ECO:0007669"/>
    <property type="project" value="TreeGrafter"/>
</dbReference>
<comment type="caution">
    <text evidence="4">The sequence shown here is derived from an EMBL/GenBank/DDBJ whole genome shotgun (WGS) entry which is preliminary data.</text>
</comment>
<evidence type="ECO:0000256" key="1">
    <source>
        <dbReference type="ARBA" id="ARBA00023002"/>
    </source>
</evidence>
<evidence type="ECO:0000313" key="4">
    <source>
        <dbReference type="EMBL" id="TKA77599.1"/>
    </source>
</evidence>
<dbReference type="PANTHER" id="PTHR11496:SF107">
    <property type="entry name" value="ALCOHOL DEHYDROGENASE, PUTATIVE (AFU_ORTHOLOGUE AFUA_1G06800)-RELATED"/>
    <property type="match status" value="1"/>
</dbReference>
<sequence length="422" mass="46059">MSILQGEIYRLAFPTLPDLENAAYVSYGRPFDEACAHHVTHTYNAKRAYIIASKSLVKNSGEVQKLEHALGDRHVGTWPGFAPHTPWNEVAEATIEAIAKDADCLITLGGGSLVDGAKAMLLFMANKITSVAQIREFEKKCMAGDAMGKKSSDIPIASPTIPLICIPTTLSGGEYTWYAGGTYPDTGQKTIMGHPFCGPRLIINDPRLTITTPEWVWLSTGVRGIDHCVEAYCRTHVPDEDMDDHAIEGFKLIVANLLVIKGDWTNEAARLKCMEGVNKVTIMLKKSIMPGASHGIGHQLGPLGVGHGETSCILLPSVMKWNASANGEKQDKLKSIMWSETTVAEVLKKRGLTPERSDAGDALDAIFRELSMPRTLKEKGIGRDKFQALAANSIKDPCCKYNPIPVEREEQVLEILEMCAGD</sequence>
<name>A0A4V5NH48_9PEZI</name>
<evidence type="ECO:0000259" key="2">
    <source>
        <dbReference type="Pfam" id="PF00465"/>
    </source>
</evidence>
<dbReference type="AlphaFoldDB" id="A0A4V5NH48"/>
<gene>
    <name evidence="4" type="ORF">B0A55_03145</name>
</gene>
<dbReference type="STRING" id="329884.A0A4V5NH48"/>
<evidence type="ECO:0000259" key="3">
    <source>
        <dbReference type="Pfam" id="PF25137"/>
    </source>
</evidence>
<organism evidence="4 5">
    <name type="scientific">Friedmanniomyces simplex</name>
    <dbReference type="NCBI Taxonomy" id="329884"/>
    <lineage>
        <taxon>Eukaryota</taxon>
        <taxon>Fungi</taxon>
        <taxon>Dikarya</taxon>
        <taxon>Ascomycota</taxon>
        <taxon>Pezizomycotina</taxon>
        <taxon>Dothideomycetes</taxon>
        <taxon>Dothideomycetidae</taxon>
        <taxon>Mycosphaerellales</taxon>
        <taxon>Teratosphaeriaceae</taxon>
        <taxon>Friedmanniomyces</taxon>
    </lineage>
</organism>
<dbReference type="Proteomes" id="UP000309340">
    <property type="component" value="Unassembled WGS sequence"/>
</dbReference>
<dbReference type="Gene3D" id="1.20.1090.10">
    <property type="entry name" value="Dehydroquinate synthase-like - alpha domain"/>
    <property type="match status" value="1"/>
</dbReference>
<accession>A0A4V5NH48</accession>